<dbReference type="EMBL" id="LNAL01000008">
    <property type="protein sequence ID" value="KUG06524.1"/>
    <property type="molecule type" value="Genomic_DNA"/>
</dbReference>
<dbReference type="OrthoDB" id="850184at2"/>
<feature type="chain" id="PRO_5040839444" description="Lipoprotein" evidence="1">
    <location>
        <begin position="29"/>
        <end position="214"/>
    </location>
</feature>
<comment type="caution">
    <text evidence="2">The sequence shown here is derived from an EMBL/GenBank/DDBJ whole genome shotgun (WGS) entry which is preliminary data.</text>
</comment>
<evidence type="ECO:0008006" key="4">
    <source>
        <dbReference type="Google" id="ProtNLM"/>
    </source>
</evidence>
<feature type="signal peptide" evidence="1">
    <location>
        <begin position="1"/>
        <end position="28"/>
    </location>
</feature>
<keyword evidence="3" id="KW-1185">Reference proteome</keyword>
<reference evidence="2 3" key="1">
    <citation type="submission" date="2015-11" db="EMBL/GenBank/DDBJ databases">
        <title>Solirubrum puertoriconensis gen. nov. an environmental bacteria isolated in Puerto Rico.</title>
        <authorList>
            <person name="Cuebas-Irizarry M.F."/>
            <person name="Montalvo-Rodriguez R."/>
        </authorList>
    </citation>
    <scope>NUCLEOTIDE SEQUENCE [LARGE SCALE GENOMIC DNA]</scope>
    <source>
        <strain evidence="2 3">MC1A</strain>
    </source>
</reference>
<dbReference type="Proteomes" id="UP000054223">
    <property type="component" value="Unassembled WGS sequence"/>
</dbReference>
<evidence type="ECO:0000256" key="1">
    <source>
        <dbReference type="SAM" id="SignalP"/>
    </source>
</evidence>
<evidence type="ECO:0000313" key="3">
    <source>
        <dbReference type="Proteomes" id="UP000054223"/>
    </source>
</evidence>
<dbReference type="RefSeq" id="WP_059072220.1">
    <property type="nucleotide sequence ID" value="NZ_LNAL01000008.1"/>
</dbReference>
<sequence length="214" mass="24574">MLPSARSLFSPTSLRLPAFALLSLGTLACNKDRDPAPVEQIMPLAVGNEWVYKVSYYDGNGDVYREARYVRSVVKDTTINKSQWFILSDRSIVQNHANGYVYFNKADNGSVIIYPGAQYNNIRAGVGYQYPTFKLWVFTTRAEALQPVACNGTTYQARRFGMEYQYEYPGNPTPQVIKRDEYVEPNIGMVRTDIYQRDSNMLDRKLELERYTLN</sequence>
<accession>A0A9X0HIJ3</accession>
<organism evidence="2 3">
    <name type="scientific">Solirubrum puertoriconensis</name>
    <dbReference type="NCBI Taxonomy" id="1751427"/>
    <lineage>
        <taxon>Bacteria</taxon>
        <taxon>Pseudomonadati</taxon>
        <taxon>Bacteroidota</taxon>
        <taxon>Cytophagia</taxon>
        <taxon>Cytophagales</taxon>
    </lineage>
</organism>
<protein>
    <recommendedName>
        <fullName evidence="4">Lipoprotein</fullName>
    </recommendedName>
</protein>
<gene>
    <name evidence="2" type="ORF">ASU33_04005</name>
</gene>
<evidence type="ECO:0000313" key="2">
    <source>
        <dbReference type="EMBL" id="KUG06524.1"/>
    </source>
</evidence>
<dbReference type="PROSITE" id="PS51257">
    <property type="entry name" value="PROKAR_LIPOPROTEIN"/>
    <property type="match status" value="1"/>
</dbReference>
<dbReference type="AlphaFoldDB" id="A0A9X0HIJ3"/>
<name>A0A9X0HIJ3_SOLP1</name>
<proteinExistence type="predicted"/>
<keyword evidence="1" id="KW-0732">Signal</keyword>